<sequence>MLRLTHLFLTLACLALPARAEEVPFDYPHMPGAAQEFYETARAGEPTAAYNYVLPLFSETGLTDAERRQMTGWLRAAYNGYDHGDATGVLYAAMAAKLLTTLYSELAEHSFALGWANLCIEALGERWEEQEANLTLGQCLEAAAVALNELSRYGEAIEHAGLARQVYKVFAEDDPLRDFYVANTLMLEANALDGLKRHREAIGVSEDALEIFERMEGAESASVAAITANIGASYWYLKELEPARDWSLRALPLLDRHWGPHSYAPAVVRVNLGLIAFDMGEDEKAMRYAVEILPYIATNPRSSLNNQRWTFELMRNIFARRGQVEKAILFGKMAVNAQQEIRALNQSLPEEDTEGLRAEWSRLYRDLADLMIAEGRFSEAQAVLNMEKEQEAFEFLRRDGEAELRDTVAVLTDSEKSDAEKLAELALRPVEARAAWETLSARLAAGGGTAEEEDQLFLLEDAMAEANAAFEAEVEEFLTAVSFDRRAGFAALFDATGAYQSILEARERPSAILQLAMLDDATHLFLTLPGATVHEQVAVPREEMNRMVFDALQAIEARSPEAQARLHALHEVLFAPIRPALETAGTEVVMVNADGVLRYVPFAALHDGSRYLVEDFAFALYVAAVQTQFSRPPRASESAAGFGVTEAHEGFSALPGVASELETLFTAADGEGVLAGQALLDGAFDTRALRRALRDPPELLHIASHFALRPGRDDDSFLLLGDGTRLPLSELRSSKFRFTGVDLLTLSACQTARGGDGSEIDGFGAAALMGGASAVLASLWPVADAATPILMRDFYAGLYQRGEDKAEALRRAQIAMLHGAGAGEAPGESANRAATALKAGPSAGAVSDFAHPYFWSAFVLMGNWL</sequence>
<keyword evidence="1" id="KW-0732">Signal</keyword>
<dbReference type="Pfam" id="PF12770">
    <property type="entry name" value="CHAT"/>
    <property type="match status" value="1"/>
</dbReference>
<dbReference type="AlphaFoldDB" id="A0A1N6FDA8"/>
<evidence type="ECO:0000259" key="2">
    <source>
        <dbReference type="Pfam" id="PF12770"/>
    </source>
</evidence>
<feature type="domain" description="CHAT" evidence="2">
    <location>
        <begin position="564"/>
        <end position="863"/>
    </location>
</feature>
<accession>A0A1N6FDA8</accession>
<name>A0A1N6FDA8_9RHOB</name>
<evidence type="ECO:0000313" key="4">
    <source>
        <dbReference type="Proteomes" id="UP000184932"/>
    </source>
</evidence>
<organism evidence="3 4">
    <name type="scientific">Vannielia litorea</name>
    <dbReference type="NCBI Taxonomy" id="1217970"/>
    <lineage>
        <taxon>Bacteria</taxon>
        <taxon>Pseudomonadati</taxon>
        <taxon>Pseudomonadota</taxon>
        <taxon>Alphaproteobacteria</taxon>
        <taxon>Rhodobacterales</taxon>
        <taxon>Paracoccaceae</taxon>
        <taxon>Vannielia</taxon>
    </lineage>
</organism>
<gene>
    <name evidence="3" type="ORF">SAMN05444002_1583</name>
</gene>
<dbReference type="OrthoDB" id="580982at2"/>
<feature type="signal peptide" evidence="1">
    <location>
        <begin position="1"/>
        <end position="20"/>
    </location>
</feature>
<dbReference type="InterPro" id="IPR024983">
    <property type="entry name" value="CHAT_dom"/>
</dbReference>
<dbReference type="EMBL" id="FSRL01000001">
    <property type="protein sequence ID" value="SIN93271.1"/>
    <property type="molecule type" value="Genomic_DNA"/>
</dbReference>
<dbReference type="STRING" id="1217970.SAMN05444002_1583"/>
<dbReference type="RefSeq" id="WP_074255636.1">
    <property type="nucleotide sequence ID" value="NZ_FSRL01000001.1"/>
</dbReference>
<dbReference type="SUPFAM" id="SSF48452">
    <property type="entry name" value="TPR-like"/>
    <property type="match status" value="2"/>
</dbReference>
<dbReference type="Proteomes" id="UP000184932">
    <property type="component" value="Unassembled WGS sequence"/>
</dbReference>
<feature type="chain" id="PRO_5012862227" evidence="1">
    <location>
        <begin position="21"/>
        <end position="865"/>
    </location>
</feature>
<evidence type="ECO:0000256" key="1">
    <source>
        <dbReference type="SAM" id="SignalP"/>
    </source>
</evidence>
<dbReference type="Gene3D" id="1.25.40.10">
    <property type="entry name" value="Tetratricopeptide repeat domain"/>
    <property type="match status" value="1"/>
</dbReference>
<reference evidence="4" key="1">
    <citation type="submission" date="2016-11" db="EMBL/GenBank/DDBJ databases">
        <authorList>
            <person name="Varghese N."/>
            <person name="Submissions S."/>
        </authorList>
    </citation>
    <scope>NUCLEOTIDE SEQUENCE [LARGE SCALE GENOMIC DNA]</scope>
    <source>
        <strain evidence="4">DSM 29440</strain>
    </source>
</reference>
<keyword evidence="4" id="KW-1185">Reference proteome</keyword>
<protein>
    <submittedName>
        <fullName evidence="3">CHAT domain-containing protein</fullName>
    </submittedName>
</protein>
<evidence type="ECO:0000313" key="3">
    <source>
        <dbReference type="EMBL" id="SIN93271.1"/>
    </source>
</evidence>
<dbReference type="InterPro" id="IPR011990">
    <property type="entry name" value="TPR-like_helical_dom_sf"/>
</dbReference>
<proteinExistence type="predicted"/>
<dbReference type="PANTHER" id="PTHR10098">
    <property type="entry name" value="RAPSYN-RELATED"/>
    <property type="match status" value="1"/>
</dbReference>